<accession>A0AAU7CRU7</accession>
<dbReference type="GO" id="GO:0003677">
    <property type="term" value="F:DNA binding"/>
    <property type="evidence" value="ECO:0007669"/>
    <property type="project" value="InterPro"/>
</dbReference>
<dbReference type="InterPro" id="IPR036388">
    <property type="entry name" value="WH-like_DNA-bd_sf"/>
</dbReference>
<feature type="region of interest" description="Disordered" evidence="5">
    <location>
        <begin position="309"/>
        <end position="340"/>
    </location>
</feature>
<feature type="domain" description="RNA polymerase sigma-70 region 2" evidence="6">
    <location>
        <begin position="46"/>
        <end position="113"/>
    </location>
</feature>
<evidence type="ECO:0000256" key="3">
    <source>
        <dbReference type="ARBA" id="ARBA00023082"/>
    </source>
</evidence>
<evidence type="ECO:0000256" key="1">
    <source>
        <dbReference type="ARBA" id="ARBA00010641"/>
    </source>
</evidence>
<dbReference type="PANTHER" id="PTHR43133:SF51">
    <property type="entry name" value="RNA POLYMERASE SIGMA FACTOR"/>
    <property type="match status" value="1"/>
</dbReference>
<evidence type="ECO:0000256" key="4">
    <source>
        <dbReference type="ARBA" id="ARBA00023163"/>
    </source>
</evidence>
<keyword evidence="4" id="KW-0804">Transcription</keyword>
<dbReference type="InterPro" id="IPR013249">
    <property type="entry name" value="RNA_pol_sigma70_r4_t2"/>
</dbReference>
<comment type="similarity">
    <text evidence="1">Belongs to the sigma-70 factor family. ECF subfamily.</text>
</comment>
<evidence type="ECO:0000259" key="6">
    <source>
        <dbReference type="Pfam" id="PF04542"/>
    </source>
</evidence>
<dbReference type="InterPro" id="IPR013325">
    <property type="entry name" value="RNA_pol_sigma_r2"/>
</dbReference>
<evidence type="ECO:0000313" key="8">
    <source>
        <dbReference type="EMBL" id="XBH08213.1"/>
    </source>
</evidence>
<dbReference type="InterPro" id="IPR013324">
    <property type="entry name" value="RNA_pol_sigma_r3/r4-like"/>
</dbReference>
<sequence length="617" mass="67523">MASAHEGAVLHQLGRLFGRGTVAGLSEWQLLSRYLNDRDEVAFEALVARHGPMVLGVCRRLLVDPNDVDDAFQATFLVLVRRANSLGERDAIGHWLYGVAHRVALRARSEAARRRWREPNLMTAPVAPETDTTTFELGPVLDDELSRLPAKYRAPIVLCHLEGFTHEEAANQLQWPLGTVKGRLVRARELLKTRLVRRGLSLTVALAATTLSRKSLAVVPETLRSTTVATAMQVAAGPITAGMVSASVAALLKGVLTTMFLTKLRTATAALLILGLMAGSVGVVAQQSNDPPETESASLIGEAPQESVIGSATTPPLSPQPNATEPRKTGTAKPSHGKSQSRLANLIFQDAIRSYGKEDPTGLKLNNLVRWSKEILNDSDRTPAQQIEALTDHLTRIRALREIVIRLESGPASQILPLQMEFYLLEANQMLARAKAGSEEDLPSRRTGPNRSDQDARSKALLEKLEEPVDMIFSNETPLEDVLKYINSALAGPKGKAIPIYVDPAGLQEAERTTTSSITMDLQGVPLKTTLTLLLRQLGLAYKVKEGVLIISNENAQDNLLTELERKAERGEITPEETMELMERLKTLNEIKKLRAEGWKLDQEHLKSQPAKGGGFR</sequence>
<organism evidence="8">
    <name type="scientific">Singulisphaera sp. Ch08</name>
    <dbReference type="NCBI Taxonomy" id="3120278"/>
    <lineage>
        <taxon>Bacteria</taxon>
        <taxon>Pseudomonadati</taxon>
        <taxon>Planctomycetota</taxon>
        <taxon>Planctomycetia</taxon>
        <taxon>Isosphaerales</taxon>
        <taxon>Isosphaeraceae</taxon>
        <taxon>Singulisphaera</taxon>
    </lineage>
</organism>
<evidence type="ECO:0000256" key="2">
    <source>
        <dbReference type="ARBA" id="ARBA00023015"/>
    </source>
</evidence>
<dbReference type="InterPro" id="IPR014284">
    <property type="entry name" value="RNA_pol_sigma-70_dom"/>
</dbReference>
<evidence type="ECO:0000256" key="5">
    <source>
        <dbReference type="SAM" id="MobiDB-lite"/>
    </source>
</evidence>
<dbReference type="Pfam" id="PF04542">
    <property type="entry name" value="Sigma70_r2"/>
    <property type="match status" value="1"/>
</dbReference>
<dbReference type="InterPro" id="IPR007627">
    <property type="entry name" value="RNA_pol_sigma70_r2"/>
</dbReference>
<dbReference type="SUPFAM" id="SSF88946">
    <property type="entry name" value="Sigma2 domain of RNA polymerase sigma factors"/>
    <property type="match status" value="1"/>
</dbReference>
<reference evidence="8" key="1">
    <citation type="submission" date="2024-05" db="EMBL/GenBank/DDBJ databases">
        <title>Planctomycetes of the genus Singulisphaera possess chitinolytic capabilities.</title>
        <authorList>
            <person name="Ivanova A."/>
        </authorList>
    </citation>
    <scope>NUCLEOTIDE SEQUENCE</scope>
    <source>
        <strain evidence="8">Ch08T</strain>
    </source>
</reference>
<dbReference type="GO" id="GO:0016987">
    <property type="term" value="F:sigma factor activity"/>
    <property type="evidence" value="ECO:0007669"/>
    <property type="project" value="UniProtKB-KW"/>
</dbReference>
<dbReference type="PANTHER" id="PTHR43133">
    <property type="entry name" value="RNA POLYMERASE ECF-TYPE SIGMA FACTO"/>
    <property type="match status" value="1"/>
</dbReference>
<dbReference type="Gene3D" id="1.10.1740.10">
    <property type="match status" value="1"/>
</dbReference>
<name>A0AAU7CRU7_9BACT</name>
<dbReference type="Gene3D" id="1.10.10.10">
    <property type="entry name" value="Winged helix-like DNA-binding domain superfamily/Winged helix DNA-binding domain"/>
    <property type="match status" value="1"/>
</dbReference>
<dbReference type="EMBL" id="CP155447">
    <property type="protein sequence ID" value="XBH08213.1"/>
    <property type="molecule type" value="Genomic_DNA"/>
</dbReference>
<feature type="compositionally biased region" description="Polar residues" evidence="5">
    <location>
        <begin position="309"/>
        <end position="323"/>
    </location>
</feature>
<dbReference type="AlphaFoldDB" id="A0AAU7CRU7"/>
<dbReference type="NCBIfam" id="TIGR02937">
    <property type="entry name" value="sigma70-ECF"/>
    <property type="match status" value="1"/>
</dbReference>
<dbReference type="RefSeq" id="WP_406701048.1">
    <property type="nucleotide sequence ID" value="NZ_CP155447.1"/>
</dbReference>
<dbReference type="Pfam" id="PF08281">
    <property type="entry name" value="Sigma70_r4_2"/>
    <property type="match status" value="1"/>
</dbReference>
<dbReference type="CDD" id="cd06171">
    <property type="entry name" value="Sigma70_r4"/>
    <property type="match status" value="1"/>
</dbReference>
<dbReference type="GO" id="GO:0006352">
    <property type="term" value="P:DNA-templated transcription initiation"/>
    <property type="evidence" value="ECO:0007669"/>
    <property type="project" value="InterPro"/>
</dbReference>
<feature type="region of interest" description="Disordered" evidence="5">
    <location>
        <begin position="435"/>
        <end position="458"/>
    </location>
</feature>
<dbReference type="InterPro" id="IPR039425">
    <property type="entry name" value="RNA_pol_sigma-70-like"/>
</dbReference>
<keyword evidence="3" id="KW-0731">Sigma factor</keyword>
<dbReference type="SUPFAM" id="SSF88659">
    <property type="entry name" value="Sigma3 and sigma4 domains of RNA polymerase sigma factors"/>
    <property type="match status" value="1"/>
</dbReference>
<evidence type="ECO:0000259" key="7">
    <source>
        <dbReference type="Pfam" id="PF08281"/>
    </source>
</evidence>
<proteinExistence type="inferred from homology"/>
<protein>
    <submittedName>
        <fullName evidence="8">Sigma-70 family RNA polymerase sigma factor</fullName>
    </submittedName>
</protein>
<feature type="domain" description="RNA polymerase sigma factor 70 region 4 type 2" evidence="7">
    <location>
        <begin position="141"/>
        <end position="191"/>
    </location>
</feature>
<keyword evidence="2" id="KW-0805">Transcription regulation</keyword>
<gene>
    <name evidence="8" type="ORF">V5E97_19875</name>
</gene>